<dbReference type="GO" id="GO:0004823">
    <property type="term" value="F:leucine-tRNA ligase activity"/>
    <property type="evidence" value="ECO:0007669"/>
    <property type="project" value="UniProtKB-UniRule"/>
</dbReference>
<comment type="caution">
    <text evidence="15">The sequence shown here is derived from an EMBL/GenBank/DDBJ whole genome shotgun (WGS) entry which is preliminary data.</text>
</comment>
<evidence type="ECO:0000259" key="12">
    <source>
        <dbReference type="Pfam" id="PF08264"/>
    </source>
</evidence>
<feature type="binding site" evidence="9">
    <location>
        <position position="587"/>
    </location>
    <ligand>
        <name>ATP</name>
        <dbReference type="ChEBI" id="CHEBI:30616"/>
    </ligand>
</feature>
<evidence type="ECO:0000256" key="8">
    <source>
        <dbReference type="ARBA" id="ARBA00047469"/>
    </source>
</evidence>
<evidence type="ECO:0000256" key="2">
    <source>
        <dbReference type="ARBA" id="ARBA00022490"/>
    </source>
</evidence>
<evidence type="ECO:0000256" key="9">
    <source>
        <dbReference type="HAMAP-Rule" id="MF_00049"/>
    </source>
</evidence>
<evidence type="ECO:0000259" key="13">
    <source>
        <dbReference type="Pfam" id="PF09334"/>
    </source>
</evidence>
<keyword evidence="7 9" id="KW-0030">Aminoacyl-tRNA synthetase</keyword>
<evidence type="ECO:0000256" key="1">
    <source>
        <dbReference type="ARBA" id="ARBA00005594"/>
    </source>
</evidence>
<dbReference type="PRINTS" id="PR00985">
    <property type="entry name" value="TRNASYNTHLEU"/>
</dbReference>
<dbReference type="Gene3D" id="3.40.50.620">
    <property type="entry name" value="HUPs"/>
    <property type="match status" value="2"/>
</dbReference>
<dbReference type="InterPro" id="IPR001412">
    <property type="entry name" value="aa-tRNA-synth_I_CS"/>
</dbReference>
<dbReference type="PROSITE" id="PS00178">
    <property type="entry name" value="AA_TRNA_LIGASE_I"/>
    <property type="match status" value="1"/>
</dbReference>
<dbReference type="AlphaFoldDB" id="A0A7X3FHK9"/>
<evidence type="ECO:0000313" key="16">
    <source>
        <dbReference type="Proteomes" id="UP000490800"/>
    </source>
</evidence>
<dbReference type="InterPro" id="IPR002302">
    <property type="entry name" value="Leu-tRNA-ligase"/>
</dbReference>
<keyword evidence="5 9" id="KW-0067">ATP-binding</keyword>
<dbReference type="Pfam" id="PF00133">
    <property type="entry name" value="tRNA-synt_1"/>
    <property type="match status" value="1"/>
</dbReference>
<dbReference type="EC" id="6.1.1.4" evidence="9"/>
<dbReference type="Gene3D" id="3.90.740.10">
    <property type="entry name" value="Valyl/Leucyl/Isoleucyl-tRNA synthetase, editing domain"/>
    <property type="match status" value="1"/>
</dbReference>
<dbReference type="FunFam" id="1.10.730.10:FF:000011">
    <property type="entry name" value="Leucine--tRNA ligase chloroplastic/mitochondrial"/>
    <property type="match status" value="1"/>
</dbReference>
<dbReference type="HAMAP" id="MF_00049_B">
    <property type="entry name" value="Leu_tRNA_synth_B"/>
    <property type="match status" value="1"/>
</dbReference>
<dbReference type="InterPro" id="IPR002300">
    <property type="entry name" value="aa-tRNA-synth_Ia"/>
</dbReference>
<keyword evidence="16" id="KW-1185">Reference proteome</keyword>
<protein>
    <recommendedName>
        <fullName evidence="9">Leucine--tRNA ligase</fullName>
        <ecNumber evidence="9">6.1.1.4</ecNumber>
    </recommendedName>
    <alternativeName>
        <fullName evidence="9">Leucyl-tRNA synthetase</fullName>
        <shortName evidence="9">LeuRS</shortName>
    </alternativeName>
</protein>
<evidence type="ECO:0000256" key="7">
    <source>
        <dbReference type="ARBA" id="ARBA00023146"/>
    </source>
</evidence>
<evidence type="ECO:0000259" key="11">
    <source>
        <dbReference type="Pfam" id="PF00133"/>
    </source>
</evidence>
<evidence type="ECO:0000259" key="14">
    <source>
        <dbReference type="Pfam" id="PF13603"/>
    </source>
</evidence>
<accession>A0A7X3FHK9</accession>
<dbReference type="Pfam" id="PF08264">
    <property type="entry name" value="Anticodon_1"/>
    <property type="match status" value="1"/>
</dbReference>
<evidence type="ECO:0000256" key="6">
    <source>
        <dbReference type="ARBA" id="ARBA00022917"/>
    </source>
</evidence>
<dbReference type="SUPFAM" id="SSF47323">
    <property type="entry name" value="Anticodon-binding domain of a subclass of class I aminoacyl-tRNA synthetases"/>
    <property type="match status" value="1"/>
</dbReference>
<dbReference type="CDD" id="cd07958">
    <property type="entry name" value="Anticodon_Ia_Leu_BEm"/>
    <property type="match status" value="1"/>
</dbReference>
<evidence type="ECO:0000256" key="5">
    <source>
        <dbReference type="ARBA" id="ARBA00022840"/>
    </source>
</evidence>
<gene>
    <name evidence="9" type="primary">leuS</name>
    <name evidence="15" type="ORF">EDM21_08110</name>
</gene>
<dbReference type="InterPro" id="IPR015413">
    <property type="entry name" value="Methionyl/Leucyl_tRNA_Synth"/>
</dbReference>
<dbReference type="InterPro" id="IPR013155">
    <property type="entry name" value="M/V/L/I-tRNA-synth_anticd-bd"/>
</dbReference>
<keyword evidence="6 9" id="KW-0648">Protein biosynthesis</keyword>
<evidence type="ECO:0000313" key="15">
    <source>
        <dbReference type="EMBL" id="MVO99491.1"/>
    </source>
</evidence>
<dbReference type="FunFam" id="3.40.50.620:FF:000056">
    <property type="entry name" value="Leucine--tRNA ligase"/>
    <property type="match status" value="1"/>
</dbReference>
<feature type="domain" description="Aminoacyl-tRNA synthetase class Ia" evidence="11">
    <location>
        <begin position="420"/>
        <end position="610"/>
    </location>
</feature>
<evidence type="ECO:0000256" key="10">
    <source>
        <dbReference type="RuleBase" id="RU363035"/>
    </source>
</evidence>
<reference evidence="15 16" key="1">
    <citation type="journal article" date="2019" name="Microorganisms">
        <title>Paenibacillus lutrae sp. nov., A Chitinolytic Species Isolated from A River Otter in Castril Natural Park, Granada, Spain.</title>
        <authorList>
            <person name="Rodriguez M."/>
            <person name="Reina J.C."/>
            <person name="Bejar V."/>
            <person name="Llamas I."/>
        </authorList>
    </citation>
    <scope>NUCLEOTIDE SEQUENCE [LARGE SCALE GENOMIC DNA]</scope>
    <source>
        <strain evidence="15 16">N10</strain>
    </source>
</reference>
<name>A0A7X3FHK9_9BACL</name>
<comment type="similarity">
    <text evidence="1 9 10">Belongs to the class-I aminoacyl-tRNA synthetase family.</text>
</comment>
<proteinExistence type="inferred from homology"/>
<dbReference type="InterPro" id="IPR009080">
    <property type="entry name" value="tRNAsynth_Ia_anticodon-bd"/>
</dbReference>
<dbReference type="CDD" id="cd00812">
    <property type="entry name" value="LeuRS_core"/>
    <property type="match status" value="1"/>
</dbReference>
<keyword evidence="2 9" id="KW-0963">Cytoplasm</keyword>
<dbReference type="Pfam" id="PF09334">
    <property type="entry name" value="tRNA-synt_1g"/>
    <property type="match status" value="1"/>
</dbReference>
<dbReference type="FunFam" id="3.40.50.620:FF:000077">
    <property type="entry name" value="Leucine--tRNA ligase"/>
    <property type="match status" value="1"/>
</dbReference>
<dbReference type="SUPFAM" id="SSF50677">
    <property type="entry name" value="ValRS/IleRS/LeuRS editing domain"/>
    <property type="match status" value="1"/>
</dbReference>
<dbReference type="Proteomes" id="UP000490800">
    <property type="component" value="Unassembled WGS sequence"/>
</dbReference>
<comment type="catalytic activity">
    <reaction evidence="8 9">
        <text>tRNA(Leu) + L-leucine + ATP = L-leucyl-tRNA(Leu) + AMP + diphosphate</text>
        <dbReference type="Rhea" id="RHEA:11688"/>
        <dbReference type="Rhea" id="RHEA-COMP:9613"/>
        <dbReference type="Rhea" id="RHEA-COMP:9622"/>
        <dbReference type="ChEBI" id="CHEBI:30616"/>
        <dbReference type="ChEBI" id="CHEBI:33019"/>
        <dbReference type="ChEBI" id="CHEBI:57427"/>
        <dbReference type="ChEBI" id="CHEBI:78442"/>
        <dbReference type="ChEBI" id="CHEBI:78494"/>
        <dbReference type="ChEBI" id="CHEBI:456215"/>
        <dbReference type="EC" id="6.1.1.4"/>
    </reaction>
</comment>
<organism evidence="15 16">
    <name type="scientific">Paenibacillus lutrae</name>
    <dbReference type="NCBI Taxonomy" id="2078573"/>
    <lineage>
        <taxon>Bacteria</taxon>
        <taxon>Bacillati</taxon>
        <taxon>Bacillota</taxon>
        <taxon>Bacilli</taxon>
        <taxon>Bacillales</taxon>
        <taxon>Paenibacillaceae</taxon>
        <taxon>Paenibacillus</taxon>
    </lineage>
</organism>
<dbReference type="PANTHER" id="PTHR43740:SF2">
    <property type="entry name" value="LEUCINE--TRNA LIGASE, MITOCHONDRIAL"/>
    <property type="match status" value="1"/>
</dbReference>
<evidence type="ECO:0000256" key="4">
    <source>
        <dbReference type="ARBA" id="ARBA00022741"/>
    </source>
</evidence>
<feature type="domain" description="Methionyl/Leucyl tRNA synthetase" evidence="13">
    <location>
        <begin position="46"/>
        <end position="177"/>
    </location>
</feature>
<dbReference type="Gene3D" id="1.10.730.10">
    <property type="entry name" value="Isoleucyl-tRNA Synthetase, Domain 1"/>
    <property type="match status" value="1"/>
</dbReference>
<dbReference type="NCBIfam" id="TIGR00396">
    <property type="entry name" value="leuS_bact"/>
    <property type="match status" value="1"/>
</dbReference>
<dbReference type="GO" id="GO:0005524">
    <property type="term" value="F:ATP binding"/>
    <property type="evidence" value="ECO:0007669"/>
    <property type="project" value="UniProtKB-UniRule"/>
</dbReference>
<dbReference type="RefSeq" id="WP_157334482.1">
    <property type="nucleotide sequence ID" value="NZ_RHLK01000003.1"/>
</dbReference>
<keyword evidence="4 9" id="KW-0547">Nucleotide-binding</keyword>
<feature type="domain" description="Leucyl-tRNA synthetase editing" evidence="14">
    <location>
        <begin position="226"/>
        <end position="407"/>
    </location>
</feature>
<keyword evidence="3 9" id="KW-0436">Ligase</keyword>
<evidence type="ECO:0000256" key="3">
    <source>
        <dbReference type="ARBA" id="ARBA00022598"/>
    </source>
</evidence>
<feature type="domain" description="Methionyl/Valyl/Leucyl/Isoleucyl-tRNA synthetase anticodon-binding" evidence="12">
    <location>
        <begin position="667"/>
        <end position="776"/>
    </location>
</feature>
<dbReference type="Pfam" id="PF13603">
    <property type="entry name" value="tRNA-synt_1_2"/>
    <property type="match status" value="1"/>
</dbReference>
<dbReference type="PANTHER" id="PTHR43740">
    <property type="entry name" value="LEUCYL-TRNA SYNTHETASE"/>
    <property type="match status" value="1"/>
</dbReference>
<dbReference type="GO" id="GO:0005829">
    <property type="term" value="C:cytosol"/>
    <property type="evidence" value="ECO:0007669"/>
    <property type="project" value="TreeGrafter"/>
</dbReference>
<dbReference type="EMBL" id="RHLK01000003">
    <property type="protein sequence ID" value="MVO99491.1"/>
    <property type="molecule type" value="Genomic_DNA"/>
</dbReference>
<dbReference type="GO" id="GO:0002161">
    <property type="term" value="F:aminoacyl-tRNA deacylase activity"/>
    <property type="evidence" value="ECO:0007669"/>
    <property type="project" value="InterPro"/>
</dbReference>
<dbReference type="GO" id="GO:0006429">
    <property type="term" value="P:leucyl-tRNA aminoacylation"/>
    <property type="evidence" value="ECO:0007669"/>
    <property type="project" value="UniProtKB-UniRule"/>
</dbReference>
<dbReference type="Gene3D" id="3.10.20.590">
    <property type="match status" value="1"/>
</dbReference>
<dbReference type="OrthoDB" id="9810365at2"/>
<dbReference type="InterPro" id="IPR014729">
    <property type="entry name" value="Rossmann-like_a/b/a_fold"/>
</dbReference>
<dbReference type="SUPFAM" id="SSF52374">
    <property type="entry name" value="Nucleotidylyl transferase"/>
    <property type="match status" value="1"/>
</dbReference>
<comment type="caution">
    <text evidence="9">Lacks conserved residue(s) required for the propagation of feature annotation.</text>
</comment>
<dbReference type="InterPro" id="IPR009008">
    <property type="entry name" value="Val/Leu/Ile-tRNA-synth_edit"/>
</dbReference>
<sequence>MAQEKEQQGYNPQFIEPKWQQYWDANKTFETKDEPGKPKFYALDMFPYPSGAGLHVGHPEGYTATDIVSRYKRMRGFNVLHPMGWDAFGLPAEQYALDTGNDPRDFTKKNIETFRRQIKSFGFSYDWDREISTTDPEYYKWTQWIFIQLYKKGLAYVDEVPVNWCPALGTVLANEEVIDGLSERGSHPVIRKPMRQWVLRITEYAERLLDDLEELDWSESIKDMQRNWIGKSKGAEVTFGIEGHDADKLTVFTTRPDTLFGATYCVLAPEHELVSRITTSVQEAEVKAYQEKASHKSDLERTDLAKEKSGVFTGAYAINPVNGEKLPIWIADYVLAGYGTGAIMAVPGHDVRDWEFAKQYGLPIIEVVQGGNVDEAAYDGEGIHVNSGFIDGLGKEEGISQMIAWLEEHGKGKGKVTYRLRDWLFSRQRYWGEPIPILHLEDGTMKTVPEDQLPLLLPEMDNIKPSGTGESPLANATDWVNTIDPETGMKARRETNTMPQWAGSCWYYLRFIDPRNDDAICSPDKLKEWLPVDLYIGGAEHAVLHLLYARFWHKVLYDIGVVTTKEPFHKLVNQGMILGENMEKMSKSRGNVINPDVIVNEYGADTLRLYEMFMGPLEATKPWNANGVEGSYRFLNRVWRLFVDDNGAINSKISNDDSACADAFKKTWHRTIKKVTEDYEALRFNTAISQMMIFVNEAYKTEHLPVAAMKQFVQLLSPMAPHIAEELWAKLGGTESITYEAWPVYEEAWTVDDEVEIVVQVNGKIADRVKVSKDLDEAGMQELAFGLDKVKELSAGKTVRKVIVVKGKLVNIVVG</sequence>
<dbReference type="InterPro" id="IPR025709">
    <property type="entry name" value="Leu_tRNA-synth_edit"/>
</dbReference>
<comment type="subcellular location">
    <subcellularLocation>
        <location evidence="9">Cytoplasm</location>
    </subcellularLocation>
</comment>
<feature type="short sequence motif" description="'KMSKS' region" evidence="9">
    <location>
        <begin position="584"/>
        <end position="588"/>
    </location>
</feature>